<dbReference type="InterPro" id="IPR001095">
    <property type="entry name" value="Acetyl_CoA_COase_a_su"/>
</dbReference>
<dbReference type="SUPFAM" id="SSF52096">
    <property type="entry name" value="ClpP/crotonase"/>
    <property type="match status" value="1"/>
</dbReference>
<evidence type="ECO:0000313" key="13">
    <source>
        <dbReference type="EMBL" id="HFJ53596.1"/>
    </source>
</evidence>
<comment type="caution">
    <text evidence="13">The sequence shown here is derived from an EMBL/GenBank/DDBJ whole genome shotgun (WGS) entry which is preliminary data.</text>
</comment>
<dbReference type="GO" id="GO:0009317">
    <property type="term" value="C:acetyl-CoA carboxylase complex"/>
    <property type="evidence" value="ECO:0007669"/>
    <property type="project" value="InterPro"/>
</dbReference>
<organism evidence="13">
    <name type="scientific">candidate division WOR-3 bacterium</name>
    <dbReference type="NCBI Taxonomy" id="2052148"/>
    <lineage>
        <taxon>Bacteria</taxon>
        <taxon>Bacteria division WOR-3</taxon>
    </lineage>
</organism>
<comment type="subunit">
    <text evidence="10">Acetyl-CoA carboxylase is a heterohexamer composed of biotin carboxyl carrier protein (AccB), biotin carboxylase (AccC) and two subunits each of ACCase subunit alpha (AccA) and ACCase subunit beta (AccD).</text>
</comment>
<dbReference type="Pfam" id="PF03255">
    <property type="entry name" value="ACCA"/>
    <property type="match status" value="1"/>
</dbReference>
<evidence type="ECO:0000256" key="7">
    <source>
        <dbReference type="ARBA" id="ARBA00023098"/>
    </source>
</evidence>
<dbReference type="NCBIfam" id="NF041504">
    <property type="entry name" value="AccA_sub"/>
    <property type="match status" value="1"/>
</dbReference>
<dbReference type="InterPro" id="IPR011763">
    <property type="entry name" value="COA_CT_C"/>
</dbReference>
<evidence type="ECO:0000256" key="10">
    <source>
        <dbReference type="HAMAP-Rule" id="MF_00823"/>
    </source>
</evidence>
<dbReference type="AlphaFoldDB" id="A0A7C3IME2"/>
<evidence type="ECO:0000256" key="8">
    <source>
        <dbReference type="ARBA" id="ARBA00023160"/>
    </source>
</evidence>
<dbReference type="GO" id="GO:0005524">
    <property type="term" value="F:ATP binding"/>
    <property type="evidence" value="ECO:0007669"/>
    <property type="project" value="UniProtKB-KW"/>
</dbReference>
<comment type="function">
    <text evidence="10">Component of the acetyl coenzyme A carboxylase (ACC) complex. First, biotin carboxylase catalyzes the carboxylation of biotin on its carrier protein (BCCP) and then the CO(2) group is transferred by the carboxyltransferase to acetyl-CoA to form malonyl-CoA.</text>
</comment>
<gene>
    <name evidence="10" type="primary">accA</name>
    <name evidence="12" type="ORF">ENP94_07115</name>
    <name evidence="13" type="ORF">ENS16_02765</name>
</gene>
<dbReference type="NCBIfam" id="NF004344">
    <property type="entry name" value="PRK05724.1"/>
    <property type="match status" value="1"/>
</dbReference>
<keyword evidence="10" id="KW-0963">Cytoplasm</keyword>
<proteinExistence type="inferred from homology"/>
<sequence>MPATQNQGWLDFEQPLVELLDRLEEVTALGAAQEVERIQKQIEELKLKLYSQLTPWQRVQMARHPRRPYTLDYIERICNDFVELHGDRAFGDDPAIIAGLGKIDTVPFAIVGHQKGRDTKEKLARNFGMPHPEGYRKALRIMDLAARFEVPILCLVDTPGAYPGIGAEERGQAEAIARNLREMALLEVPIIVIVTGEGGSGGALAIAVGDRILMQENAVYSVISPEGCAAILWRDGSKAEEAAAVLKMTAPDLLSLGVIDEIVPEPPGGAHQDWDEAAKLLKKAVLANYYYLNTLPGSELVSRRIARFNSIGVFQTPENNPRQ</sequence>
<dbReference type="GO" id="GO:0006633">
    <property type="term" value="P:fatty acid biosynthetic process"/>
    <property type="evidence" value="ECO:0007669"/>
    <property type="project" value="UniProtKB-KW"/>
</dbReference>
<comment type="catalytic activity">
    <reaction evidence="9 10">
        <text>N(6)-carboxybiotinyl-L-lysyl-[protein] + acetyl-CoA = N(6)-biotinyl-L-lysyl-[protein] + malonyl-CoA</text>
        <dbReference type="Rhea" id="RHEA:54728"/>
        <dbReference type="Rhea" id="RHEA-COMP:10505"/>
        <dbReference type="Rhea" id="RHEA-COMP:10506"/>
        <dbReference type="ChEBI" id="CHEBI:57288"/>
        <dbReference type="ChEBI" id="CHEBI:57384"/>
        <dbReference type="ChEBI" id="CHEBI:83144"/>
        <dbReference type="ChEBI" id="CHEBI:83145"/>
        <dbReference type="EC" id="2.1.3.15"/>
    </reaction>
</comment>
<dbReference type="Gene3D" id="3.90.226.10">
    <property type="entry name" value="2-enoyl-CoA Hydratase, Chain A, domain 1"/>
    <property type="match status" value="1"/>
</dbReference>
<evidence type="ECO:0000256" key="2">
    <source>
        <dbReference type="ARBA" id="ARBA00022516"/>
    </source>
</evidence>
<evidence type="ECO:0000256" key="6">
    <source>
        <dbReference type="ARBA" id="ARBA00022840"/>
    </source>
</evidence>
<dbReference type="GO" id="GO:0003989">
    <property type="term" value="F:acetyl-CoA carboxylase activity"/>
    <property type="evidence" value="ECO:0007669"/>
    <property type="project" value="InterPro"/>
</dbReference>
<evidence type="ECO:0000256" key="1">
    <source>
        <dbReference type="ARBA" id="ARBA00004956"/>
    </source>
</evidence>
<evidence type="ECO:0000256" key="4">
    <source>
        <dbReference type="ARBA" id="ARBA00022741"/>
    </source>
</evidence>
<keyword evidence="7 10" id="KW-0443">Lipid metabolism</keyword>
<dbReference type="PANTHER" id="PTHR42853:SF3">
    <property type="entry name" value="ACETYL-COENZYME A CARBOXYLASE CARBOXYL TRANSFERASE SUBUNIT ALPHA, CHLOROPLASTIC"/>
    <property type="match status" value="1"/>
</dbReference>
<accession>A0A7C3IME2</accession>
<protein>
    <recommendedName>
        <fullName evidence="10">Acetyl-coenzyme A carboxylase carboxyl transferase subunit alpha</fullName>
        <shortName evidence="10">ACCase subunit alpha</shortName>
        <shortName evidence="10">Acetyl-CoA carboxylase carboxyltransferase subunit alpha</shortName>
        <ecNumber evidence="10">2.1.3.15</ecNumber>
    </recommendedName>
</protein>
<dbReference type="PROSITE" id="PS50989">
    <property type="entry name" value="COA_CT_CTER"/>
    <property type="match status" value="1"/>
</dbReference>
<dbReference type="UniPathway" id="UPA00655">
    <property type="reaction ID" value="UER00711"/>
</dbReference>
<evidence type="ECO:0000256" key="3">
    <source>
        <dbReference type="ARBA" id="ARBA00022679"/>
    </source>
</evidence>
<keyword evidence="2 10" id="KW-0444">Lipid biosynthesis</keyword>
<dbReference type="NCBIfam" id="TIGR00513">
    <property type="entry name" value="accA"/>
    <property type="match status" value="1"/>
</dbReference>
<comment type="similarity">
    <text evidence="10">Belongs to the AccA family.</text>
</comment>
<name>A0A7C3IME2_UNCW3</name>
<dbReference type="EMBL" id="DSTU01000004">
    <property type="protein sequence ID" value="HFJ53596.1"/>
    <property type="molecule type" value="Genomic_DNA"/>
</dbReference>
<keyword evidence="5 10" id="KW-0276">Fatty acid metabolism</keyword>
<dbReference type="PANTHER" id="PTHR42853">
    <property type="entry name" value="ACETYL-COENZYME A CARBOXYLASE CARBOXYL TRANSFERASE SUBUNIT ALPHA"/>
    <property type="match status" value="1"/>
</dbReference>
<dbReference type="InterPro" id="IPR029045">
    <property type="entry name" value="ClpP/crotonase-like_dom_sf"/>
</dbReference>
<evidence type="ECO:0000313" key="12">
    <source>
        <dbReference type="EMBL" id="HEA87757.1"/>
    </source>
</evidence>
<keyword evidence="13" id="KW-0436">Ligase</keyword>
<evidence type="ECO:0000256" key="9">
    <source>
        <dbReference type="ARBA" id="ARBA00049152"/>
    </source>
</evidence>
<dbReference type="EMBL" id="DSLG01000008">
    <property type="protein sequence ID" value="HEA87757.1"/>
    <property type="molecule type" value="Genomic_DNA"/>
</dbReference>
<dbReference type="GO" id="GO:2001295">
    <property type="term" value="P:malonyl-CoA biosynthetic process"/>
    <property type="evidence" value="ECO:0007669"/>
    <property type="project" value="UniProtKB-UniRule"/>
</dbReference>
<keyword evidence="3 10" id="KW-0808">Transferase</keyword>
<dbReference type="PRINTS" id="PR01069">
    <property type="entry name" value="ACCCTRFRASEA"/>
</dbReference>
<evidence type="ECO:0000256" key="5">
    <source>
        <dbReference type="ARBA" id="ARBA00022832"/>
    </source>
</evidence>
<keyword evidence="6 10" id="KW-0067">ATP-binding</keyword>
<feature type="domain" description="CoA carboxyltransferase C-terminal" evidence="11">
    <location>
        <begin position="37"/>
        <end position="291"/>
    </location>
</feature>
<comment type="subcellular location">
    <subcellularLocation>
        <location evidence="10">Cytoplasm</location>
    </subcellularLocation>
</comment>
<keyword evidence="4 10" id="KW-0547">Nucleotide-binding</keyword>
<keyword evidence="8 10" id="KW-0275">Fatty acid biosynthesis</keyword>
<comment type="pathway">
    <text evidence="1 10">Lipid metabolism; malonyl-CoA biosynthesis; malonyl-CoA from acetyl-CoA: step 1/1.</text>
</comment>
<reference evidence="13" key="1">
    <citation type="journal article" date="2020" name="mSystems">
        <title>Genome- and Community-Level Interaction Insights into Carbon Utilization and Element Cycling Functions of Hydrothermarchaeota in Hydrothermal Sediment.</title>
        <authorList>
            <person name="Zhou Z."/>
            <person name="Liu Y."/>
            <person name="Xu W."/>
            <person name="Pan J."/>
            <person name="Luo Z.H."/>
            <person name="Li M."/>
        </authorList>
    </citation>
    <scope>NUCLEOTIDE SEQUENCE [LARGE SCALE GENOMIC DNA]</scope>
    <source>
        <strain evidence="12">SpSt-265</strain>
        <strain evidence="13">SpSt-465</strain>
    </source>
</reference>
<evidence type="ECO:0000259" key="11">
    <source>
        <dbReference type="PROSITE" id="PS50989"/>
    </source>
</evidence>
<dbReference type="GO" id="GO:0016743">
    <property type="term" value="F:carboxyl- or carbamoyltransferase activity"/>
    <property type="evidence" value="ECO:0007669"/>
    <property type="project" value="UniProtKB-UniRule"/>
</dbReference>
<dbReference type="EC" id="2.1.3.15" evidence="10"/>
<dbReference type="HAMAP" id="MF_00823">
    <property type="entry name" value="AcetylCoA_CT_alpha"/>
    <property type="match status" value="1"/>
</dbReference>